<keyword evidence="5" id="KW-0297">G-protein coupled receptor</keyword>
<dbReference type="AlphaFoldDB" id="A0A9N7VKL2"/>
<dbReference type="SUPFAM" id="SSF81321">
    <property type="entry name" value="Family A G protein-coupled receptor-like"/>
    <property type="match status" value="1"/>
</dbReference>
<feature type="compositionally biased region" description="Polar residues" evidence="9">
    <location>
        <begin position="358"/>
        <end position="376"/>
    </location>
</feature>
<dbReference type="GO" id="GO:0005886">
    <property type="term" value="C:plasma membrane"/>
    <property type="evidence" value="ECO:0007669"/>
    <property type="project" value="UniProtKB-SubCell"/>
</dbReference>
<evidence type="ECO:0000256" key="2">
    <source>
        <dbReference type="ARBA" id="ARBA00022475"/>
    </source>
</evidence>
<feature type="transmembrane region" description="Helical" evidence="10">
    <location>
        <begin position="31"/>
        <end position="52"/>
    </location>
</feature>
<feature type="transmembrane region" description="Helical" evidence="10">
    <location>
        <begin position="145"/>
        <end position="165"/>
    </location>
</feature>
<dbReference type="InterPro" id="IPR017452">
    <property type="entry name" value="GPCR_Rhodpsn_7TM"/>
</dbReference>
<dbReference type="EMBL" id="CADEAL010004139">
    <property type="protein sequence ID" value="CAB1452703.1"/>
    <property type="molecule type" value="Genomic_DNA"/>
</dbReference>
<feature type="region of interest" description="Disordered" evidence="9">
    <location>
        <begin position="556"/>
        <end position="576"/>
    </location>
</feature>
<feature type="region of interest" description="Disordered" evidence="9">
    <location>
        <begin position="330"/>
        <end position="402"/>
    </location>
</feature>
<evidence type="ECO:0000256" key="9">
    <source>
        <dbReference type="SAM" id="MobiDB-lite"/>
    </source>
</evidence>
<evidence type="ECO:0000256" key="6">
    <source>
        <dbReference type="ARBA" id="ARBA00023136"/>
    </source>
</evidence>
<dbReference type="Proteomes" id="UP001153269">
    <property type="component" value="Unassembled WGS sequence"/>
</dbReference>
<evidence type="ECO:0000256" key="3">
    <source>
        <dbReference type="ARBA" id="ARBA00022692"/>
    </source>
</evidence>
<feature type="compositionally biased region" description="Basic and acidic residues" evidence="9">
    <location>
        <begin position="378"/>
        <end position="388"/>
    </location>
</feature>
<feature type="transmembrane region" description="Helical" evidence="10">
    <location>
        <begin position="521"/>
        <end position="541"/>
    </location>
</feature>
<accession>A0A9N7VKL2</accession>
<evidence type="ECO:0000256" key="10">
    <source>
        <dbReference type="SAM" id="Phobius"/>
    </source>
</evidence>
<keyword evidence="7" id="KW-0675">Receptor</keyword>
<keyword evidence="2" id="KW-1003">Cell membrane</keyword>
<keyword evidence="6 10" id="KW-0472">Membrane</keyword>
<keyword evidence="3 10" id="KW-0812">Transmembrane</keyword>
<dbReference type="GO" id="GO:0004930">
    <property type="term" value="F:G protein-coupled receptor activity"/>
    <property type="evidence" value="ECO:0007669"/>
    <property type="project" value="UniProtKB-KW"/>
</dbReference>
<feature type="region of interest" description="Disordered" evidence="9">
    <location>
        <begin position="281"/>
        <end position="300"/>
    </location>
</feature>
<dbReference type="SMART" id="SM01381">
    <property type="entry name" value="7TM_GPCR_Srsx"/>
    <property type="match status" value="1"/>
</dbReference>
<feature type="transmembrane region" description="Helical" evidence="10">
    <location>
        <begin position="481"/>
        <end position="501"/>
    </location>
</feature>
<dbReference type="PROSITE" id="PS50262">
    <property type="entry name" value="G_PROTEIN_RECEP_F1_2"/>
    <property type="match status" value="1"/>
</dbReference>
<reference evidence="12" key="1">
    <citation type="submission" date="2020-03" db="EMBL/GenBank/DDBJ databases">
        <authorList>
            <person name="Weist P."/>
        </authorList>
    </citation>
    <scope>NUCLEOTIDE SEQUENCE</scope>
</reference>
<dbReference type="GO" id="GO:0071875">
    <property type="term" value="P:adrenergic receptor signaling pathway"/>
    <property type="evidence" value="ECO:0007669"/>
    <property type="project" value="UniProtKB-ARBA"/>
</dbReference>
<keyword evidence="13" id="KW-1185">Reference proteome</keyword>
<protein>
    <recommendedName>
        <fullName evidence="11">G-protein coupled receptors family 1 profile domain-containing protein</fullName>
    </recommendedName>
</protein>
<keyword evidence="4 10" id="KW-1133">Transmembrane helix</keyword>
<feature type="transmembrane region" description="Helical" evidence="10">
    <location>
        <begin position="188"/>
        <end position="215"/>
    </location>
</feature>
<evidence type="ECO:0000256" key="5">
    <source>
        <dbReference type="ARBA" id="ARBA00023040"/>
    </source>
</evidence>
<dbReference type="InterPro" id="IPR000276">
    <property type="entry name" value="GPCR_Rhodpsn"/>
</dbReference>
<keyword evidence="8" id="KW-0807">Transducer</keyword>
<evidence type="ECO:0000256" key="4">
    <source>
        <dbReference type="ARBA" id="ARBA00022989"/>
    </source>
</evidence>
<name>A0A9N7VKL2_PLEPL</name>
<evidence type="ECO:0000256" key="7">
    <source>
        <dbReference type="ARBA" id="ARBA00023170"/>
    </source>
</evidence>
<organism evidence="12 13">
    <name type="scientific">Pleuronectes platessa</name>
    <name type="common">European plaice</name>
    <dbReference type="NCBI Taxonomy" id="8262"/>
    <lineage>
        <taxon>Eukaryota</taxon>
        <taxon>Metazoa</taxon>
        <taxon>Chordata</taxon>
        <taxon>Craniata</taxon>
        <taxon>Vertebrata</taxon>
        <taxon>Euteleostomi</taxon>
        <taxon>Actinopterygii</taxon>
        <taxon>Neopterygii</taxon>
        <taxon>Teleostei</taxon>
        <taxon>Neoteleostei</taxon>
        <taxon>Acanthomorphata</taxon>
        <taxon>Carangaria</taxon>
        <taxon>Pleuronectiformes</taxon>
        <taxon>Pleuronectoidei</taxon>
        <taxon>Pleuronectidae</taxon>
        <taxon>Pleuronectes</taxon>
    </lineage>
</organism>
<evidence type="ECO:0000259" key="11">
    <source>
        <dbReference type="PROSITE" id="PS50262"/>
    </source>
</evidence>
<comment type="caution">
    <text evidence="12">The sequence shown here is derived from an EMBL/GenBank/DDBJ whole genome shotgun (WGS) entry which is preliminary data.</text>
</comment>
<comment type="subcellular location">
    <subcellularLocation>
        <location evidence="1">Cell membrane</location>
        <topology evidence="1">Multi-pass membrane protein</topology>
    </subcellularLocation>
</comment>
<sequence>MRVKPAPARDFGNNTIWEEYVDISFVVANSLVLLMTSVVGIAANIFVILAVYHQKSLQTSNNALVVNLAIIDSLRCVMDCPFLLTIVVAVHRYGHVDETLCDAQVASFSFCCCIQLLTLACISAERYQAIAQPFKIRQRGKRIKVLIPLTWTVAILVAVYCLIFVKDSPVHIRCKGLQRDMLASYDSFGLYMLFPLWAACFGLIIGFYAGIFAIVRSHNRKIFDKGTTPLPKKEKTEDKQKTEETTIVENGKSEQKQTSPPAAPVEPVTKAEVCSSKIDSSTAPLTPIKPAQSVSGSEKELKNTVEITDLETEQPCPPAKQVAVRLQTEEKPFKTEQSNPCATRVEAKPSNRVAAVSVKSSTAEPQKVSSIFNTENQTEEKVKTDKAPTEMTGTSPRVPCSEDPESIAVLQIKPKQGEDRSGGQTPAVTVDQVSSLPPVAGNAPETEAPKIEVEGAVCMMPSKEGKERANKRKESKMAKRAGYIIVTFLLFWLPLITTILVNFVVPKNKNTPINIMHDVEILSVSVSCVTSLTDPIIYAAVNPQFRTEFDRIRNKRPHSLDPPLGQSGPHMSSSIT</sequence>
<dbReference type="Pfam" id="PF00001">
    <property type="entry name" value="7tm_1"/>
    <property type="match status" value="1"/>
</dbReference>
<dbReference type="Gene3D" id="1.20.1070.10">
    <property type="entry name" value="Rhodopsin 7-helix transmembrane proteins"/>
    <property type="match status" value="2"/>
</dbReference>
<evidence type="ECO:0000256" key="1">
    <source>
        <dbReference type="ARBA" id="ARBA00004651"/>
    </source>
</evidence>
<dbReference type="PRINTS" id="PR00237">
    <property type="entry name" value="GPCRRHODOPSN"/>
</dbReference>
<feature type="compositionally biased region" description="Basic and acidic residues" evidence="9">
    <location>
        <begin position="231"/>
        <end position="244"/>
    </location>
</feature>
<proteinExistence type="predicted"/>
<dbReference type="PANTHER" id="PTHR24248">
    <property type="entry name" value="ADRENERGIC RECEPTOR-RELATED G-PROTEIN COUPLED RECEPTOR"/>
    <property type="match status" value="1"/>
</dbReference>
<gene>
    <name evidence="12" type="ORF">PLEPLA_LOCUS40453</name>
</gene>
<feature type="transmembrane region" description="Helical" evidence="10">
    <location>
        <begin position="64"/>
        <end position="91"/>
    </location>
</feature>
<evidence type="ECO:0000313" key="12">
    <source>
        <dbReference type="EMBL" id="CAB1452703.1"/>
    </source>
</evidence>
<feature type="domain" description="G-protein coupled receptors family 1 profile" evidence="11">
    <location>
        <begin position="43"/>
        <end position="538"/>
    </location>
</feature>
<feature type="transmembrane region" description="Helical" evidence="10">
    <location>
        <begin position="103"/>
        <end position="124"/>
    </location>
</feature>
<evidence type="ECO:0000313" key="13">
    <source>
        <dbReference type="Proteomes" id="UP001153269"/>
    </source>
</evidence>
<feature type="region of interest" description="Disordered" evidence="9">
    <location>
        <begin position="225"/>
        <end position="268"/>
    </location>
</feature>
<dbReference type="CDD" id="cd00637">
    <property type="entry name" value="7tm_classA_rhodopsin-like"/>
    <property type="match status" value="1"/>
</dbReference>
<evidence type="ECO:0000256" key="8">
    <source>
        <dbReference type="ARBA" id="ARBA00023224"/>
    </source>
</evidence>